<reference evidence="3" key="1">
    <citation type="journal article" date="2019" name="Int. J. Syst. Evol. Microbiol.">
        <title>The Global Catalogue of Microorganisms (GCM) 10K type strain sequencing project: providing services to taxonomists for standard genome sequencing and annotation.</title>
        <authorList>
            <consortium name="The Broad Institute Genomics Platform"/>
            <consortium name="The Broad Institute Genome Sequencing Center for Infectious Disease"/>
            <person name="Wu L."/>
            <person name="Ma J."/>
        </authorList>
    </citation>
    <scope>NUCLEOTIDE SEQUENCE [LARGE SCALE GENOMIC DNA]</scope>
    <source>
        <strain evidence="3">CGMCC 1.15180</strain>
    </source>
</reference>
<dbReference type="EMBL" id="JBHUHR010000049">
    <property type="protein sequence ID" value="MFD2037531.1"/>
    <property type="molecule type" value="Genomic_DNA"/>
</dbReference>
<keyword evidence="1" id="KW-1133">Transmembrane helix</keyword>
<accession>A0ABW4VUU1</accession>
<keyword evidence="1" id="KW-0472">Membrane</keyword>
<feature type="transmembrane region" description="Helical" evidence="1">
    <location>
        <begin position="21"/>
        <end position="39"/>
    </location>
</feature>
<comment type="caution">
    <text evidence="2">The sequence shown here is derived from an EMBL/GenBank/DDBJ whole genome shotgun (WGS) entry which is preliminary data.</text>
</comment>
<evidence type="ECO:0000256" key="1">
    <source>
        <dbReference type="SAM" id="Phobius"/>
    </source>
</evidence>
<dbReference type="RefSeq" id="WP_376889481.1">
    <property type="nucleotide sequence ID" value="NZ_JBHUHR010000049.1"/>
</dbReference>
<gene>
    <name evidence="2" type="ORF">ACFSKL_22245</name>
</gene>
<organism evidence="2 3">
    <name type="scientific">Belliella marina</name>
    <dbReference type="NCBI Taxonomy" id="1644146"/>
    <lineage>
        <taxon>Bacteria</taxon>
        <taxon>Pseudomonadati</taxon>
        <taxon>Bacteroidota</taxon>
        <taxon>Cytophagia</taxon>
        <taxon>Cytophagales</taxon>
        <taxon>Cyclobacteriaceae</taxon>
        <taxon>Belliella</taxon>
    </lineage>
</organism>
<name>A0ABW4VUU1_9BACT</name>
<keyword evidence="1" id="KW-0812">Transmembrane</keyword>
<proteinExistence type="predicted"/>
<evidence type="ECO:0000313" key="3">
    <source>
        <dbReference type="Proteomes" id="UP001597361"/>
    </source>
</evidence>
<dbReference type="Proteomes" id="UP001597361">
    <property type="component" value="Unassembled WGS sequence"/>
</dbReference>
<keyword evidence="3" id="KW-1185">Reference proteome</keyword>
<protein>
    <submittedName>
        <fullName evidence="2">Uncharacterized protein</fullName>
    </submittedName>
</protein>
<evidence type="ECO:0000313" key="2">
    <source>
        <dbReference type="EMBL" id="MFD2037531.1"/>
    </source>
</evidence>
<sequence length="211" mass="23585">MTYKKEQLKYLTQKQMDKTKMRVIFVFIVVIGCFHNEIWAQTGVVTTDPDASLHIDATSKTDPSGADGVLIPRLADFPGNGVEKGHFIFLKDHPTVEEGFYFWDGTTWVWLINNYDRTIDTAIFIASGSGYTGTGNSRVVNFSRIDAFDPTGFSVAANNVTIGKTGRYLVTFTTSVKRTGSATGARQANFTYQLFRNNLRYGKGLCHIQRI</sequence>
<dbReference type="PROSITE" id="PS51257">
    <property type="entry name" value="PROKAR_LIPOPROTEIN"/>
    <property type="match status" value="1"/>
</dbReference>